<dbReference type="Gene3D" id="3.10.450.50">
    <property type="match status" value="1"/>
</dbReference>
<accession>A0A1R1AUL9</accession>
<dbReference type="STRING" id="1401.BK123_26190"/>
<dbReference type="InterPro" id="IPR027843">
    <property type="entry name" value="DUF4440"/>
</dbReference>
<evidence type="ECO:0000313" key="3">
    <source>
        <dbReference type="Proteomes" id="UP000187074"/>
    </source>
</evidence>
<dbReference type="Pfam" id="PF14534">
    <property type="entry name" value="DUF4440"/>
    <property type="match status" value="1"/>
</dbReference>
<sequence length="122" mass="14161">MSYHKALEAYIAATNTHNFDNVARLLDGEAVYWFSDRSCHTLDEIRAYFEHAWNVIRDEVYRAEDIEWIASDAHSAVCIYTYHFEGYHQGTYTAGSGRATNVFVRDADGLWKLKHEHLSSIR</sequence>
<name>A0A1R1AUL9_PAELA</name>
<dbReference type="SUPFAM" id="SSF54427">
    <property type="entry name" value="NTF2-like"/>
    <property type="match status" value="1"/>
</dbReference>
<dbReference type="RefSeq" id="WP_076325295.1">
    <property type="nucleotide sequence ID" value="NZ_JBCNGN010000005.1"/>
</dbReference>
<dbReference type="OrthoDB" id="9152983at2"/>
<dbReference type="EMBL" id="MRTF01000010">
    <property type="protein sequence ID" value="OME89268.1"/>
    <property type="molecule type" value="Genomic_DNA"/>
</dbReference>
<dbReference type="InterPro" id="IPR032710">
    <property type="entry name" value="NTF2-like_dom_sf"/>
</dbReference>
<comment type="caution">
    <text evidence="2">The sequence shown here is derived from an EMBL/GenBank/DDBJ whole genome shotgun (WGS) entry which is preliminary data.</text>
</comment>
<evidence type="ECO:0000313" key="2">
    <source>
        <dbReference type="EMBL" id="OME89268.1"/>
    </source>
</evidence>
<organism evidence="2 3">
    <name type="scientific">Paenibacillus lautus</name>
    <name type="common">Bacillus lautus</name>
    <dbReference type="NCBI Taxonomy" id="1401"/>
    <lineage>
        <taxon>Bacteria</taxon>
        <taxon>Bacillati</taxon>
        <taxon>Bacillota</taxon>
        <taxon>Bacilli</taxon>
        <taxon>Bacillales</taxon>
        <taxon>Paenibacillaceae</taxon>
        <taxon>Paenibacillus</taxon>
    </lineage>
</organism>
<proteinExistence type="predicted"/>
<reference evidence="2 3" key="1">
    <citation type="submission" date="2016-11" db="EMBL/GenBank/DDBJ databases">
        <title>Paenibacillus species isolates.</title>
        <authorList>
            <person name="Beno S.M."/>
        </authorList>
    </citation>
    <scope>NUCLEOTIDE SEQUENCE [LARGE SCALE GENOMIC DNA]</scope>
    <source>
        <strain evidence="2 3">FSL F4-0100</strain>
    </source>
</reference>
<protein>
    <submittedName>
        <fullName evidence="2">DUF4440 domain-containing protein</fullName>
    </submittedName>
</protein>
<dbReference type="Proteomes" id="UP000187074">
    <property type="component" value="Unassembled WGS sequence"/>
</dbReference>
<feature type="domain" description="DUF4440" evidence="1">
    <location>
        <begin position="5"/>
        <end position="113"/>
    </location>
</feature>
<dbReference type="AlphaFoldDB" id="A0A1R1AUL9"/>
<gene>
    <name evidence="2" type="ORF">BK123_26190</name>
</gene>
<evidence type="ECO:0000259" key="1">
    <source>
        <dbReference type="Pfam" id="PF14534"/>
    </source>
</evidence>